<dbReference type="InterPro" id="IPR002302">
    <property type="entry name" value="Leu-tRNA-ligase"/>
</dbReference>
<evidence type="ECO:0000256" key="9">
    <source>
        <dbReference type="ARBA" id="ARBA00030520"/>
    </source>
</evidence>
<dbReference type="InterPro" id="IPR001412">
    <property type="entry name" value="aa-tRNA-synth_I_CS"/>
</dbReference>
<accession>A0ABV7YJF7</accession>
<protein>
    <recommendedName>
        <fullName evidence="2">leucine--tRNA ligase</fullName>
        <ecNumber evidence="2">6.1.1.4</ecNumber>
    </recommendedName>
    <alternativeName>
        <fullName evidence="9">Leucyl-tRNA synthetase</fullName>
    </alternativeName>
</protein>
<evidence type="ECO:0000256" key="10">
    <source>
        <dbReference type="ARBA" id="ARBA00047469"/>
    </source>
</evidence>
<keyword evidence="4 11" id="KW-0436">Ligase</keyword>
<evidence type="ECO:0000256" key="8">
    <source>
        <dbReference type="ARBA" id="ARBA00023146"/>
    </source>
</evidence>
<dbReference type="EC" id="6.1.1.4" evidence="2"/>
<evidence type="ECO:0000256" key="6">
    <source>
        <dbReference type="ARBA" id="ARBA00022840"/>
    </source>
</evidence>
<evidence type="ECO:0000256" key="5">
    <source>
        <dbReference type="ARBA" id="ARBA00022741"/>
    </source>
</evidence>
<keyword evidence="15" id="KW-1185">Reference proteome</keyword>
<dbReference type="PANTHER" id="PTHR43740:SF2">
    <property type="entry name" value="LEUCINE--TRNA LIGASE, MITOCHONDRIAL"/>
    <property type="match status" value="1"/>
</dbReference>
<evidence type="ECO:0000256" key="1">
    <source>
        <dbReference type="ARBA" id="ARBA00005594"/>
    </source>
</evidence>
<dbReference type="Gene3D" id="3.40.50.620">
    <property type="entry name" value="HUPs"/>
    <property type="match status" value="2"/>
</dbReference>
<dbReference type="RefSeq" id="WP_205120957.1">
    <property type="nucleotide sequence ID" value="NZ_JAFBCM010000001.1"/>
</dbReference>
<dbReference type="Pfam" id="PF08264">
    <property type="entry name" value="Anticodon_1"/>
    <property type="match status" value="1"/>
</dbReference>
<dbReference type="InterPro" id="IPR014729">
    <property type="entry name" value="Rossmann-like_a/b/a_fold"/>
</dbReference>
<dbReference type="PANTHER" id="PTHR43740">
    <property type="entry name" value="LEUCYL-TRNA SYNTHETASE"/>
    <property type="match status" value="1"/>
</dbReference>
<keyword evidence="7 11" id="KW-0648">Protein biosynthesis</keyword>
<keyword evidence="8 11" id="KW-0030">Aminoacyl-tRNA synthetase</keyword>
<evidence type="ECO:0000259" key="12">
    <source>
        <dbReference type="Pfam" id="PF08264"/>
    </source>
</evidence>
<keyword evidence="5 11" id="KW-0547">Nucleotide-binding</keyword>
<dbReference type="SUPFAM" id="SSF52374">
    <property type="entry name" value="Nucleotidylyl transferase"/>
    <property type="match status" value="1"/>
</dbReference>
<dbReference type="Gene3D" id="1.10.730.10">
    <property type="entry name" value="Isoleucyl-tRNA Synthetase, Domain 1"/>
    <property type="match status" value="2"/>
</dbReference>
<gene>
    <name evidence="14" type="ORF">ACFOUW_23605</name>
</gene>
<keyword evidence="6 11" id="KW-0067">ATP-binding</keyword>
<keyword evidence="3" id="KW-0963">Cytoplasm</keyword>
<dbReference type="PROSITE" id="PS00178">
    <property type="entry name" value="AA_TRNA_LIGASE_I"/>
    <property type="match status" value="1"/>
</dbReference>
<comment type="similarity">
    <text evidence="1 11">Belongs to the class-I aminoacyl-tRNA synthetase family.</text>
</comment>
<evidence type="ECO:0000259" key="13">
    <source>
        <dbReference type="Pfam" id="PF09334"/>
    </source>
</evidence>
<dbReference type="InterPro" id="IPR009080">
    <property type="entry name" value="tRNAsynth_Ia_anticodon-bd"/>
</dbReference>
<evidence type="ECO:0000313" key="15">
    <source>
        <dbReference type="Proteomes" id="UP001595699"/>
    </source>
</evidence>
<sequence length="716" mass="81905">METPHRYTGALAGDIEARWQQYWDERHTFYAERDDSKPKFYLLDQFPGPSGALHVGHPVGYVATDVFGRYRRMLGENVLHALGFDAFGLPAEQYAVQTGQHPRVTTERNMDTIRRQLHRLGMAHDPRRGVATTDTSYYRWTQWIFLQLFNSWYDDEQQRARPIPELQAAFAMDQRRTPTGRGWCELTQAEQRKAVDAHRLAYLSEEIVNWCPGLGTVLANEEVTEEGRSERGNFPVFQRTMRQWVLRITAYKDRLLKDLDELDWPDALKSQQRQWIPNMHDWLFSRQRYWGEPFPIVYDEYGPIALPEHLLPLELPDTDDFTPTTYDPDDADSEPRAPLSRLTDWTTVTLDLGNGQREYRRETNTMPQWAGSCWYELRYLDPDNDEVFVDPALEKYWMGGDPGGVDLYVGGGEHAVLHLLYARFWQKVLYDLGHVSSREPFRRFTVVGYIQAYSYTDERGVNVPADEVVERDGTYWYADKPVTRSLGKMGKSLRNMVLPDDIADEYGADTFRVYVMSTGPIGTARPWDSRAIGGAQRFLQRVWRLVVDEQTGGITVTDDKPDDATNRQLHKTIDAVRSDLDELGVNTAIARLMELTTHLTGLERKPREAVEALVLMLAPFAPHLAEELWSRLGHAESVAYQPYPQADPGFLTVDTVICVVQIDGKVRDRVNVPPDIDAAALEALARTSERVVSAIGDRVVRRAVVKPPTLVNLVVG</sequence>
<dbReference type="PRINTS" id="PR00985">
    <property type="entry name" value="TRNASYNTHLEU"/>
</dbReference>
<evidence type="ECO:0000256" key="3">
    <source>
        <dbReference type="ARBA" id="ARBA00022490"/>
    </source>
</evidence>
<name>A0ABV7YJF7_9ACTN</name>
<dbReference type="GO" id="GO:0016874">
    <property type="term" value="F:ligase activity"/>
    <property type="evidence" value="ECO:0007669"/>
    <property type="project" value="UniProtKB-KW"/>
</dbReference>
<evidence type="ECO:0000313" key="14">
    <source>
        <dbReference type="EMBL" id="MFC3763845.1"/>
    </source>
</evidence>
<dbReference type="CDD" id="cd00812">
    <property type="entry name" value="LeuRS_core"/>
    <property type="match status" value="1"/>
</dbReference>
<dbReference type="Pfam" id="PF09334">
    <property type="entry name" value="tRNA-synt_1g"/>
    <property type="match status" value="1"/>
</dbReference>
<comment type="catalytic activity">
    <reaction evidence="10">
        <text>tRNA(Leu) + L-leucine + ATP = L-leucyl-tRNA(Leu) + AMP + diphosphate</text>
        <dbReference type="Rhea" id="RHEA:11688"/>
        <dbReference type="Rhea" id="RHEA-COMP:9613"/>
        <dbReference type="Rhea" id="RHEA-COMP:9622"/>
        <dbReference type="ChEBI" id="CHEBI:30616"/>
        <dbReference type="ChEBI" id="CHEBI:33019"/>
        <dbReference type="ChEBI" id="CHEBI:57427"/>
        <dbReference type="ChEBI" id="CHEBI:78442"/>
        <dbReference type="ChEBI" id="CHEBI:78494"/>
        <dbReference type="ChEBI" id="CHEBI:456215"/>
        <dbReference type="EC" id="6.1.1.4"/>
    </reaction>
</comment>
<dbReference type="CDD" id="cd07958">
    <property type="entry name" value="Anticodon_Ia_Leu_BEm"/>
    <property type="match status" value="1"/>
</dbReference>
<proteinExistence type="inferred from homology"/>
<dbReference type="InterPro" id="IPR013155">
    <property type="entry name" value="M/V/L/I-tRNA-synth_anticd-bd"/>
</dbReference>
<dbReference type="Proteomes" id="UP001595699">
    <property type="component" value="Unassembled WGS sequence"/>
</dbReference>
<dbReference type="SUPFAM" id="SSF47323">
    <property type="entry name" value="Anticodon-binding domain of a subclass of class I aminoacyl-tRNA synthetases"/>
    <property type="match status" value="1"/>
</dbReference>
<dbReference type="InterPro" id="IPR015413">
    <property type="entry name" value="Methionyl/Leucyl_tRNA_Synth"/>
</dbReference>
<evidence type="ECO:0000256" key="2">
    <source>
        <dbReference type="ARBA" id="ARBA00013164"/>
    </source>
</evidence>
<reference evidence="15" key="1">
    <citation type="journal article" date="2019" name="Int. J. Syst. Evol. Microbiol.">
        <title>The Global Catalogue of Microorganisms (GCM) 10K type strain sequencing project: providing services to taxonomists for standard genome sequencing and annotation.</title>
        <authorList>
            <consortium name="The Broad Institute Genomics Platform"/>
            <consortium name="The Broad Institute Genome Sequencing Center for Infectious Disease"/>
            <person name="Wu L."/>
            <person name="Ma J."/>
        </authorList>
    </citation>
    <scope>NUCLEOTIDE SEQUENCE [LARGE SCALE GENOMIC DNA]</scope>
    <source>
        <strain evidence="15">CGMCC 4.7241</strain>
    </source>
</reference>
<organism evidence="14 15">
    <name type="scientific">Tenggerimyces flavus</name>
    <dbReference type="NCBI Taxonomy" id="1708749"/>
    <lineage>
        <taxon>Bacteria</taxon>
        <taxon>Bacillati</taxon>
        <taxon>Actinomycetota</taxon>
        <taxon>Actinomycetes</taxon>
        <taxon>Propionibacteriales</taxon>
        <taxon>Nocardioidaceae</taxon>
        <taxon>Tenggerimyces</taxon>
    </lineage>
</organism>
<feature type="domain" description="Methionyl/Leucyl tRNA synthetase" evidence="13">
    <location>
        <begin position="49"/>
        <end position="295"/>
    </location>
</feature>
<feature type="domain" description="Methionyl/Valyl/Leucyl/Isoleucyl-tRNA synthetase anticodon-binding" evidence="12">
    <location>
        <begin position="567"/>
        <end position="678"/>
    </location>
</feature>
<comment type="caution">
    <text evidence="14">The sequence shown here is derived from an EMBL/GenBank/DDBJ whole genome shotgun (WGS) entry which is preliminary data.</text>
</comment>
<dbReference type="EMBL" id="JBHRZH010000021">
    <property type="protein sequence ID" value="MFC3763845.1"/>
    <property type="molecule type" value="Genomic_DNA"/>
</dbReference>
<evidence type="ECO:0000256" key="11">
    <source>
        <dbReference type="RuleBase" id="RU363039"/>
    </source>
</evidence>
<evidence type="ECO:0000256" key="4">
    <source>
        <dbReference type="ARBA" id="ARBA00022598"/>
    </source>
</evidence>
<evidence type="ECO:0000256" key="7">
    <source>
        <dbReference type="ARBA" id="ARBA00022917"/>
    </source>
</evidence>